<evidence type="ECO:0000313" key="2">
    <source>
        <dbReference type="Proteomes" id="UP000078252"/>
    </source>
</evidence>
<dbReference type="AlphaFoldDB" id="A0A175RZC0"/>
<name>A0A175RZC0_9MICO</name>
<dbReference type="RefSeq" id="WP_058725250.1">
    <property type="nucleotide sequence ID" value="NZ_LDQC01000033.1"/>
</dbReference>
<evidence type="ECO:0000313" key="1">
    <source>
        <dbReference type="EMBL" id="KTR08274.1"/>
    </source>
</evidence>
<proteinExistence type="predicted"/>
<dbReference type="OrthoDB" id="5120760at2"/>
<accession>A0A175RZC0</accession>
<dbReference type="EMBL" id="LDQC01000033">
    <property type="protein sequence ID" value="KTR08274.1"/>
    <property type="molecule type" value="Genomic_DNA"/>
</dbReference>
<comment type="caution">
    <text evidence="1">The sequence shown here is derived from an EMBL/GenBank/DDBJ whole genome shotgun (WGS) entry which is preliminary data.</text>
</comment>
<dbReference type="Proteomes" id="UP000078252">
    <property type="component" value="Unassembled WGS sequence"/>
</dbReference>
<protein>
    <submittedName>
        <fullName evidence="1">Uncharacterized protein</fullName>
    </submittedName>
</protein>
<dbReference type="PATRIC" id="fig|33881.3.peg.1518"/>
<organism evidence="1 2">
    <name type="scientific">Curtobacterium luteum</name>
    <dbReference type="NCBI Taxonomy" id="33881"/>
    <lineage>
        <taxon>Bacteria</taxon>
        <taxon>Bacillati</taxon>
        <taxon>Actinomycetota</taxon>
        <taxon>Actinomycetes</taxon>
        <taxon>Micrococcales</taxon>
        <taxon>Microbacteriaceae</taxon>
        <taxon>Curtobacterium</taxon>
    </lineage>
</organism>
<reference evidence="1 2" key="1">
    <citation type="journal article" date="2016" name="Front. Microbiol.">
        <title>Genomic Resource of Rice Seed Associated Bacteria.</title>
        <authorList>
            <person name="Midha S."/>
            <person name="Bansal K."/>
            <person name="Sharma S."/>
            <person name="Kumar N."/>
            <person name="Patil P.P."/>
            <person name="Chaudhry V."/>
            <person name="Patil P.B."/>
        </authorList>
    </citation>
    <scope>NUCLEOTIDE SEQUENCE [LARGE SCALE GENOMIC DNA]</scope>
    <source>
        <strain evidence="1 2">NS184</strain>
    </source>
</reference>
<gene>
    <name evidence="1" type="ORF">NS184_06105</name>
</gene>
<sequence length="102" mass="11237">MSDDIEIKQSARKPIGIKYGDHKFELSGRIPPEILSARAGMSRKGLTVSQYNEEIGALVIDAFYVHVLPAEFRDVIDLEDVAAVFEAWSKKVGLGESNASEN</sequence>